<reference evidence="4" key="1">
    <citation type="journal article" date="2014" name="Front. Microbiol.">
        <title>High frequency of phylogenetically diverse reductive dehalogenase-homologous genes in deep subseafloor sedimentary metagenomes.</title>
        <authorList>
            <person name="Kawai M."/>
            <person name="Futagami T."/>
            <person name="Toyoda A."/>
            <person name="Takaki Y."/>
            <person name="Nishi S."/>
            <person name="Hori S."/>
            <person name="Arai W."/>
            <person name="Tsubouchi T."/>
            <person name="Morono Y."/>
            <person name="Uchiyama I."/>
            <person name="Ito T."/>
            <person name="Fujiyama A."/>
            <person name="Inagaki F."/>
            <person name="Takami H."/>
        </authorList>
    </citation>
    <scope>NUCLEOTIDE SEQUENCE</scope>
    <source>
        <strain evidence="4">Expedition CK06-06</strain>
    </source>
</reference>
<evidence type="ECO:0000256" key="1">
    <source>
        <dbReference type="ARBA" id="ARBA00007137"/>
    </source>
</evidence>
<dbReference type="AlphaFoldDB" id="X0VEF7"/>
<dbReference type="GO" id="GO:0015948">
    <property type="term" value="P:methanogenesis"/>
    <property type="evidence" value="ECO:0007669"/>
    <property type="project" value="InterPro"/>
</dbReference>
<protein>
    <recommendedName>
        <fullName evidence="5">Trimethylamine methyltransferase</fullName>
    </recommendedName>
</protein>
<evidence type="ECO:0000256" key="2">
    <source>
        <dbReference type="ARBA" id="ARBA00022603"/>
    </source>
</evidence>
<evidence type="ECO:0000256" key="3">
    <source>
        <dbReference type="ARBA" id="ARBA00022679"/>
    </source>
</evidence>
<dbReference type="InterPro" id="IPR010426">
    <property type="entry name" value="MTTB_MeTrfase"/>
</dbReference>
<sequence length="206" mass="22892">MFKKSNRIIPIHIKPEMRIKILDDEKLEKIHQASLTVLKEAGVRFPSEKVLKIFAEAGAKVDFKTKNVRIPSDLLMDALAKAPRSYTMASRGSPDLDLHLDGTKTYFGTDGTGTATVDLETCKRRASTKKDIAMMALISDYLPSVSFYWPMVSAQDVPPEVVPLHELEASFINTEKHVHIISCVEEKVARYAVEMATLVAGDSNTV</sequence>
<dbReference type="GO" id="GO:0032259">
    <property type="term" value="P:methylation"/>
    <property type="evidence" value="ECO:0007669"/>
    <property type="project" value="UniProtKB-KW"/>
</dbReference>
<comment type="caution">
    <text evidence="4">The sequence shown here is derived from an EMBL/GenBank/DDBJ whole genome shotgun (WGS) entry which is preliminary data.</text>
</comment>
<dbReference type="Gene3D" id="3.20.20.480">
    <property type="entry name" value="Trimethylamine methyltransferase-like"/>
    <property type="match status" value="1"/>
</dbReference>
<comment type="similarity">
    <text evidence="1">Belongs to the trimethylamine methyltransferase family.</text>
</comment>
<keyword evidence="3" id="KW-0808">Transferase</keyword>
<dbReference type="Pfam" id="PF06253">
    <property type="entry name" value="MTTB"/>
    <property type="match status" value="1"/>
</dbReference>
<evidence type="ECO:0000313" key="4">
    <source>
        <dbReference type="EMBL" id="GAG09622.1"/>
    </source>
</evidence>
<feature type="non-terminal residue" evidence="4">
    <location>
        <position position="206"/>
    </location>
</feature>
<name>X0VEF7_9ZZZZ</name>
<dbReference type="InterPro" id="IPR038601">
    <property type="entry name" value="MttB-like_sf"/>
</dbReference>
<proteinExistence type="inferred from homology"/>
<organism evidence="4">
    <name type="scientific">marine sediment metagenome</name>
    <dbReference type="NCBI Taxonomy" id="412755"/>
    <lineage>
        <taxon>unclassified sequences</taxon>
        <taxon>metagenomes</taxon>
        <taxon>ecological metagenomes</taxon>
    </lineage>
</organism>
<accession>X0VEF7</accession>
<dbReference type="EMBL" id="BARS01025910">
    <property type="protein sequence ID" value="GAG09622.1"/>
    <property type="molecule type" value="Genomic_DNA"/>
</dbReference>
<dbReference type="GO" id="GO:0008168">
    <property type="term" value="F:methyltransferase activity"/>
    <property type="evidence" value="ECO:0007669"/>
    <property type="project" value="UniProtKB-KW"/>
</dbReference>
<keyword evidence="2" id="KW-0489">Methyltransferase</keyword>
<gene>
    <name evidence="4" type="ORF">S01H1_40890</name>
</gene>
<evidence type="ECO:0008006" key="5">
    <source>
        <dbReference type="Google" id="ProtNLM"/>
    </source>
</evidence>